<evidence type="ECO:0000313" key="2">
    <source>
        <dbReference type="Proteomes" id="UP000053331"/>
    </source>
</evidence>
<name>A0A081ET10_9EURY</name>
<dbReference type="OrthoDB" id="334156at2157"/>
<comment type="caution">
    <text evidence="1">The sequence shown here is derived from an EMBL/GenBank/DDBJ whole genome shotgun (WGS) entry which is preliminary data.</text>
</comment>
<dbReference type="PROSITE" id="PS51257">
    <property type="entry name" value="PROKAR_LIPOPROTEIN"/>
    <property type="match status" value="1"/>
</dbReference>
<reference evidence="1 2" key="1">
    <citation type="journal article" date="2015" name="Genome Announc.">
        <title>Draft genome sequence of a Halorubrum H3 strain isolated from the burlinskoye salt lake (Altai Krai, Russia).</title>
        <authorList>
            <person name="Rozanov A.S."/>
            <person name="Bryanskaya A.V."/>
            <person name="Malup T.K."/>
            <person name="Kotenko A.V."/>
            <person name="Peltek S.E."/>
        </authorList>
    </citation>
    <scope>NUCLEOTIDE SEQUENCE [LARGE SCALE GENOMIC DNA]</scope>
    <source>
        <strain evidence="1 2">H3</strain>
    </source>
</reference>
<dbReference type="Proteomes" id="UP000053331">
    <property type="component" value="Unassembled WGS sequence"/>
</dbReference>
<proteinExistence type="predicted"/>
<keyword evidence="2" id="KW-1185">Reference proteome</keyword>
<dbReference type="EMBL" id="JNFH02000086">
    <property type="protein sequence ID" value="KDS90548.1"/>
    <property type="molecule type" value="Genomic_DNA"/>
</dbReference>
<dbReference type="InterPro" id="IPR006311">
    <property type="entry name" value="TAT_signal"/>
</dbReference>
<evidence type="ECO:0000313" key="1">
    <source>
        <dbReference type="EMBL" id="KDS90548.1"/>
    </source>
</evidence>
<dbReference type="AlphaFoldDB" id="A0A081ET10"/>
<protein>
    <submittedName>
        <fullName evidence="1">Uncharacterized protein</fullName>
    </submittedName>
</protein>
<organism evidence="1 2">
    <name type="scientific">Halorubrum saccharovorum</name>
    <dbReference type="NCBI Taxonomy" id="2248"/>
    <lineage>
        <taxon>Archaea</taxon>
        <taxon>Methanobacteriati</taxon>
        <taxon>Methanobacteriota</taxon>
        <taxon>Stenosarchaea group</taxon>
        <taxon>Halobacteria</taxon>
        <taxon>Halobacteriales</taxon>
        <taxon>Haloferacaceae</taxon>
        <taxon>Halorubrum</taxon>
    </lineage>
</organism>
<sequence>MKRTRRDLLATTAATLTAAGSVGVAGCLDFAAGDGPQGPEGVPETLTCEDDAFVRLTAPFDEPVEGTIVDAAGTRFELATEGNAETYGQSMRLVFRNTGDEPATVLGKHAYSFQRETGEGWLDVRGSTSGETVELPQAEETLDPSGAYIWSIDLEEAAIASAVPDRDLEVCPPLGAGTYRFVYWGIPDAPPLGAEFELVG</sequence>
<gene>
    <name evidence="1" type="ORF">FK85_12870</name>
</gene>
<accession>A0A081ET10</accession>
<dbReference type="RefSeq" id="WP_050026524.1">
    <property type="nucleotide sequence ID" value="NZ_JNFH02000086.1"/>
</dbReference>
<dbReference type="PROSITE" id="PS51318">
    <property type="entry name" value="TAT"/>
    <property type="match status" value="1"/>
</dbReference>